<dbReference type="Gene3D" id="3.30.1490.480">
    <property type="entry name" value="Endolytic murein transglycosylase"/>
    <property type="match status" value="1"/>
</dbReference>
<keyword evidence="3 7" id="KW-1133">Transmembrane helix</keyword>
<dbReference type="GO" id="GO:0005886">
    <property type="term" value="C:plasma membrane"/>
    <property type="evidence" value="ECO:0007669"/>
    <property type="project" value="UniProtKB-UniRule"/>
</dbReference>
<gene>
    <name evidence="7" type="primary">mltG</name>
    <name evidence="8" type="ORF">SAMN02745176_01786</name>
</gene>
<evidence type="ECO:0000313" key="8">
    <source>
        <dbReference type="EMBL" id="SHI91935.1"/>
    </source>
</evidence>
<sequence length="342" mass="39223">MFKKRLLALVAFFIVNVTAASFIYYNISLKPVESVENEKIITITIPKGASSTQIGSILQENGIIRSKAVFRIYSKINKLDSKYKAGTYEVRNSMDVKGISELLLHGKGFNDIIRFTIPEGYEVRMIVDKLVELGLGEKEKYEVLLEKADFDYSFLDDINRSEGKLEGYLFPDTYEVYKSSSEKEILEKMLKRFDEVFTNTFKKRAQELNMSIDEVVTLASIIEREAKIDEDRKIISSVFHNRLKNNMYLQSCATIQYILKDRKEVLLYKDLEIESPYNTYKNPGLPPGPIASPGLKSIEAALYPADTEYLYFFAKDDGSHVFSKSFKEHLQLQSKYKSGSIN</sequence>
<dbReference type="Proteomes" id="UP000184442">
    <property type="component" value="Unassembled WGS sequence"/>
</dbReference>
<comment type="catalytic activity">
    <reaction evidence="7">
        <text>a peptidoglycan chain = a peptidoglycan chain with N-acetyl-1,6-anhydromuramyl-[peptide] at the reducing end + a peptidoglycan chain with N-acetylglucosamine at the non-reducing end.</text>
        <dbReference type="EC" id="4.2.2.29"/>
    </reaction>
</comment>
<feature type="site" description="Important for catalytic activity" evidence="7">
    <location>
        <position position="225"/>
    </location>
</feature>
<evidence type="ECO:0000256" key="7">
    <source>
        <dbReference type="HAMAP-Rule" id="MF_02065"/>
    </source>
</evidence>
<keyword evidence="6 7" id="KW-0961">Cell wall biogenesis/degradation</keyword>
<dbReference type="InterPro" id="IPR003770">
    <property type="entry name" value="MLTG-like"/>
</dbReference>
<keyword evidence="4 7" id="KW-0472">Membrane</keyword>
<organism evidence="8 9">
    <name type="scientific">Lutispora thermophila DSM 19022</name>
    <dbReference type="NCBI Taxonomy" id="1122184"/>
    <lineage>
        <taxon>Bacteria</taxon>
        <taxon>Bacillati</taxon>
        <taxon>Bacillota</taxon>
        <taxon>Clostridia</taxon>
        <taxon>Lutisporales</taxon>
        <taxon>Lutisporaceae</taxon>
        <taxon>Lutispora</taxon>
    </lineage>
</organism>
<dbReference type="PANTHER" id="PTHR30518:SF2">
    <property type="entry name" value="ENDOLYTIC MUREIN TRANSGLYCOSYLASE"/>
    <property type="match status" value="1"/>
</dbReference>
<name>A0A1M6F2P7_9FIRM</name>
<keyword evidence="1 7" id="KW-1003">Cell membrane</keyword>
<evidence type="ECO:0000256" key="3">
    <source>
        <dbReference type="ARBA" id="ARBA00022989"/>
    </source>
</evidence>
<evidence type="ECO:0000256" key="1">
    <source>
        <dbReference type="ARBA" id="ARBA00022475"/>
    </source>
</evidence>
<dbReference type="PANTHER" id="PTHR30518">
    <property type="entry name" value="ENDOLYTIC MUREIN TRANSGLYCOSYLASE"/>
    <property type="match status" value="1"/>
</dbReference>
<dbReference type="AlphaFoldDB" id="A0A1M6F2P7"/>
<keyword evidence="5 7" id="KW-0456">Lyase</keyword>
<dbReference type="Gene3D" id="3.30.160.60">
    <property type="entry name" value="Classic Zinc Finger"/>
    <property type="match status" value="1"/>
</dbReference>
<dbReference type="HAMAP" id="MF_02065">
    <property type="entry name" value="MltG"/>
    <property type="match status" value="1"/>
</dbReference>
<dbReference type="OrthoDB" id="9814591at2"/>
<evidence type="ECO:0000256" key="4">
    <source>
        <dbReference type="ARBA" id="ARBA00023136"/>
    </source>
</evidence>
<evidence type="ECO:0000256" key="2">
    <source>
        <dbReference type="ARBA" id="ARBA00022692"/>
    </source>
</evidence>
<dbReference type="GO" id="GO:0009252">
    <property type="term" value="P:peptidoglycan biosynthetic process"/>
    <property type="evidence" value="ECO:0007669"/>
    <property type="project" value="UniProtKB-UniRule"/>
</dbReference>
<accession>A0A1M6F2P7</accession>
<dbReference type="Pfam" id="PF02618">
    <property type="entry name" value="YceG"/>
    <property type="match status" value="1"/>
</dbReference>
<dbReference type="GO" id="GO:0008932">
    <property type="term" value="F:lytic endotransglycosylase activity"/>
    <property type="evidence" value="ECO:0007669"/>
    <property type="project" value="UniProtKB-UniRule"/>
</dbReference>
<dbReference type="GO" id="GO:0071555">
    <property type="term" value="P:cell wall organization"/>
    <property type="evidence" value="ECO:0007669"/>
    <property type="project" value="UniProtKB-KW"/>
</dbReference>
<comment type="similarity">
    <text evidence="7">Belongs to the transglycosylase MltG family.</text>
</comment>
<keyword evidence="2 7" id="KW-0812">Transmembrane</keyword>
<evidence type="ECO:0000256" key="5">
    <source>
        <dbReference type="ARBA" id="ARBA00023239"/>
    </source>
</evidence>
<proteinExistence type="inferred from homology"/>
<comment type="function">
    <text evidence="7">Functions as a peptidoglycan terminase that cleaves nascent peptidoglycan strands endolytically to terminate their elongation.</text>
</comment>
<evidence type="ECO:0000256" key="6">
    <source>
        <dbReference type="ARBA" id="ARBA00023316"/>
    </source>
</evidence>
<dbReference type="EC" id="4.2.2.29" evidence="7"/>
<dbReference type="EMBL" id="FQZS01000011">
    <property type="protein sequence ID" value="SHI91935.1"/>
    <property type="molecule type" value="Genomic_DNA"/>
</dbReference>
<dbReference type="STRING" id="1122184.SAMN02745176_01786"/>
<keyword evidence="9" id="KW-1185">Reference proteome</keyword>
<reference evidence="8 9" key="1">
    <citation type="submission" date="2016-11" db="EMBL/GenBank/DDBJ databases">
        <authorList>
            <person name="Jaros S."/>
            <person name="Januszkiewicz K."/>
            <person name="Wedrychowicz H."/>
        </authorList>
    </citation>
    <scope>NUCLEOTIDE SEQUENCE [LARGE SCALE GENOMIC DNA]</scope>
    <source>
        <strain evidence="8 9">DSM 19022</strain>
    </source>
</reference>
<dbReference type="CDD" id="cd08010">
    <property type="entry name" value="MltG_like"/>
    <property type="match status" value="1"/>
</dbReference>
<dbReference type="RefSeq" id="WP_073025868.1">
    <property type="nucleotide sequence ID" value="NZ_FQZS01000011.1"/>
</dbReference>
<evidence type="ECO:0000313" key="9">
    <source>
        <dbReference type="Proteomes" id="UP000184442"/>
    </source>
</evidence>
<dbReference type="NCBIfam" id="TIGR00247">
    <property type="entry name" value="endolytic transglycosylase MltG"/>
    <property type="match status" value="1"/>
</dbReference>
<protein>
    <recommendedName>
        <fullName evidence="7">Endolytic murein transglycosylase</fullName>
        <ecNumber evidence="7">4.2.2.29</ecNumber>
    </recommendedName>
    <alternativeName>
        <fullName evidence="7">Peptidoglycan lytic transglycosylase</fullName>
    </alternativeName>
    <alternativeName>
        <fullName evidence="7">Peptidoglycan polymerization terminase</fullName>
    </alternativeName>
</protein>